<dbReference type="SUPFAM" id="SSF51905">
    <property type="entry name" value="FAD/NAD(P)-binding domain"/>
    <property type="match status" value="1"/>
</dbReference>
<keyword evidence="8" id="KW-1185">Reference proteome</keyword>
<dbReference type="PANTHER" id="PTHR43872">
    <property type="entry name" value="MONOOXYGENASE, PUTATIVE (AFU_ORTHOLOGUE AFUA_8G02570)-RELATED"/>
    <property type="match status" value="1"/>
</dbReference>
<keyword evidence="5" id="KW-0560">Oxidoreductase</keyword>
<reference evidence="7" key="1">
    <citation type="journal article" date="2020" name="Stud. Mycol.">
        <title>101 Dothideomycetes genomes: a test case for predicting lifestyles and emergence of pathogens.</title>
        <authorList>
            <person name="Haridas S."/>
            <person name="Albert R."/>
            <person name="Binder M."/>
            <person name="Bloem J."/>
            <person name="Labutti K."/>
            <person name="Salamov A."/>
            <person name="Andreopoulos B."/>
            <person name="Baker S."/>
            <person name="Barry K."/>
            <person name="Bills G."/>
            <person name="Bluhm B."/>
            <person name="Cannon C."/>
            <person name="Castanera R."/>
            <person name="Culley D."/>
            <person name="Daum C."/>
            <person name="Ezra D."/>
            <person name="Gonzalez J."/>
            <person name="Henrissat B."/>
            <person name="Kuo A."/>
            <person name="Liang C."/>
            <person name="Lipzen A."/>
            <person name="Lutzoni F."/>
            <person name="Magnuson J."/>
            <person name="Mondo S."/>
            <person name="Nolan M."/>
            <person name="Ohm R."/>
            <person name="Pangilinan J."/>
            <person name="Park H.-J."/>
            <person name="Ramirez L."/>
            <person name="Alfaro M."/>
            <person name="Sun H."/>
            <person name="Tritt A."/>
            <person name="Yoshinaga Y."/>
            <person name="Zwiers L.-H."/>
            <person name="Turgeon B."/>
            <person name="Goodwin S."/>
            <person name="Spatafora J."/>
            <person name="Crous P."/>
            <person name="Grigoriev I."/>
        </authorList>
    </citation>
    <scope>NUCLEOTIDE SEQUENCE</scope>
    <source>
        <strain evidence="7">ATCC 36951</strain>
    </source>
</reference>
<name>A0A6A6C045_ZASCE</name>
<dbReference type="InterPro" id="IPR051820">
    <property type="entry name" value="FAD-binding_MO"/>
</dbReference>
<accession>A0A6A6C045</accession>
<dbReference type="Gene3D" id="3.50.50.60">
    <property type="entry name" value="FAD/NAD(P)-binding domain"/>
    <property type="match status" value="2"/>
</dbReference>
<evidence type="ECO:0000256" key="6">
    <source>
        <dbReference type="ARBA" id="ARBA00023033"/>
    </source>
</evidence>
<dbReference type="RefSeq" id="XP_033659955.1">
    <property type="nucleotide sequence ID" value="XM_033819111.1"/>
</dbReference>
<evidence type="ECO:0000256" key="2">
    <source>
        <dbReference type="ARBA" id="ARBA00022630"/>
    </source>
</evidence>
<sequence>MAWQPLEKGENNYDVVIVGAGISGINFAYRIQERCPNLSYTILEGRHEMGGTWSLFKYPGIRSDSDLFTFGFPWRPWKENTAIAQGDLIKQYVKDSAAAYGIDKRIQYQTLVSGAQYDSANKTWTLAATTKGTEKRTIKCRFMLICTGYYDYETPLQTEIPGINDFKGEVIHPQFWPEKLDYTNKEVVIIGSGATAITVLPVMSETAKRVTMLQRSPSYVMAIPQEDALEKFIRRWFNWFPAFQHAAIRIKWILAPLLLTTLSAKFPERVKATMHKLTQQQLPSSIPRDPHFTPRYYPWEQRMCMCPDGDFFKSLRSGKANIATGTIQNISGKTIKLNDGQEINTDIIVTATGLKLRFAGGMDLKVDGKPYNVSEHFVWKGQMLQDLPNAAFVVGYVDASWTLGADATAQLITRMFNQMKKEDVVEVIPQLSAQEKKTMKESSLLRLNSTYVTKGKKTLPMAGDQGQWVPRSNYIRDIFMAWYGDIKSGTVWVRGV</sequence>
<evidence type="ECO:0000256" key="5">
    <source>
        <dbReference type="ARBA" id="ARBA00023002"/>
    </source>
</evidence>
<dbReference type="InterPro" id="IPR020946">
    <property type="entry name" value="Flavin_mOase-like"/>
</dbReference>
<keyword evidence="4" id="KW-0521">NADP</keyword>
<dbReference type="InterPro" id="IPR036188">
    <property type="entry name" value="FAD/NAD-bd_sf"/>
</dbReference>
<evidence type="ECO:0000313" key="8">
    <source>
        <dbReference type="Proteomes" id="UP000799537"/>
    </source>
</evidence>
<evidence type="ECO:0000256" key="1">
    <source>
        <dbReference type="ARBA" id="ARBA00001974"/>
    </source>
</evidence>
<dbReference type="GO" id="GO:0050660">
    <property type="term" value="F:flavin adenine dinucleotide binding"/>
    <property type="evidence" value="ECO:0007669"/>
    <property type="project" value="InterPro"/>
</dbReference>
<evidence type="ECO:0000256" key="4">
    <source>
        <dbReference type="ARBA" id="ARBA00022857"/>
    </source>
</evidence>
<dbReference type="OrthoDB" id="66881at2759"/>
<dbReference type="Proteomes" id="UP000799537">
    <property type="component" value="Unassembled WGS sequence"/>
</dbReference>
<proteinExistence type="predicted"/>
<keyword evidence="6" id="KW-0503">Monooxygenase</keyword>
<keyword evidence="2" id="KW-0285">Flavoprotein</keyword>
<evidence type="ECO:0000256" key="3">
    <source>
        <dbReference type="ARBA" id="ARBA00022827"/>
    </source>
</evidence>
<dbReference type="FunFam" id="3.50.50.60:FF:000228">
    <property type="entry name" value="FAD-containing monooxygenase EthA"/>
    <property type="match status" value="1"/>
</dbReference>
<organism evidence="7 8">
    <name type="scientific">Zasmidium cellare ATCC 36951</name>
    <dbReference type="NCBI Taxonomy" id="1080233"/>
    <lineage>
        <taxon>Eukaryota</taxon>
        <taxon>Fungi</taxon>
        <taxon>Dikarya</taxon>
        <taxon>Ascomycota</taxon>
        <taxon>Pezizomycotina</taxon>
        <taxon>Dothideomycetes</taxon>
        <taxon>Dothideomycetidae</taxon>
        <taxon>Mycosphaerellales</taxon>
        <taxon>Mycosphaerellaceae</taxon>
        <taxon>Zasmidium</taxon>
    </lineage>
</organism>
<dbReference type="GO" id="GO:0004499">
    <property type="term" value="F:N,N-dimethylaniline monooxygenase activity"/>
    <property type="evidence" value="ECO:0007669"/>
    <property type="project" value="InterPro"/>
</dbReference>
<dbReference type="PANTHER" id="PTHR43872:SF1">
    <property type="entry name" value="MONOOXYGENASE, PUTATIVE (AFU_ORTHOLOGUE AFUA_8G02570)-RELATED"/>
    <property type="match status" value="1"/>
</dbReference>
<comment type="cofactor">
    <cofactor evidence="1">
        <name>FAD</name>
        <dbReference type="ChEBI" id="CHEBI:57692"/>
    </cofactor>
</comment>
<dbReference type="GO" id="GO:0050661">
    <property type="term" value="F:NADP binding"/>
    <property type="evidence" value="ECO:0007669"/>
    <property type="project" value="InterPro"/>
</dbReference>
<evidence type="ECO:0000313" key="7">
    <source>
        <dbReference type="EMBL" id="KAF2159066.1"/>
    </source>
</evidence>
<gene>
    <name evidence="7" type="ORF">M409DRAFT_71306</name>
</gene>
<protein>
    <recommendedName>
        <fullName evidence="9">FAD/NAD(P)-binding domain-containing protein</fullName>
    </recommendedName>
</protein>
<keyword evidence="3" id="KW-0274">FAD</keyword>
<dbReference type="Pfam" id="PF13450">
    <property type="entry name" value="NAD_binding_8"/>
    <property type="match status" value="1"/>
</dbReference>
<evidence type="ECO:0008006" key="9">
    <source>
        <dbReference type="Google" id="ProtNLM"/>
    </source>
</evidence>
<dbReference type="Pfam" id="PF00743">
    <property type="entry name" value="FMO-like"/>
    <property type="match status" value="1"/>
</dbReference>
<dbReference type="EMBL" id="ML993643">
    <property type="protein sequence ID" value="KAF2159066.1"/>
    <property type="molecule type" value="Genomic_DNA"/>
</dbReference>
<dbReference type="AlphaFoldDB" id="A0A6A6C045"/>
<dbReference type="GeneID" id="54572383"/>